<dbReference type="STRING" id="240015.ACP_2415"/>
<accession>C1F1B0</accession>
<dbReference type="InterPro" id="IPR002772">
    <property type="entry name" value="Glyco_hydro_3_C"/>
</dbReference>
<dbReference type="Gene3D" id="3.40.50.1700">
    <property type="entry name" value="Glycoside hydrolase family 3 C-terminal domain"/>
    <property type="match status" value="2"/>
</dbReference>
<dbReference type="Pfam" id="PF00933">
    <property type="entry name" value="Glyco_hydro_3"/>
    <property type="match status" value="1"/>
</dbReference>
<dbReference type="GO" id="GO:0009044">
    <property type="term" value="F:xylan 1,4-beta-xylosidase activity"/>
    <property type="evidence" value="ECO:0007669"/>
    <property type="project" value="UniProtKB-EC"/>
</dbReference>
<evidence type="ECO:0000313" key="7">
    <source>
        <dbReference type="Proteomes" id="UP000002207"/>
    </source>
</evidence>
<feature type="chain" id="PRO_5002909212" evidence="4">
    <location>
        <begin position="32"/>
        <end position="896"/>
    </location>
</feature>
<evidence type="ECO:0000259" key="5">
    <source>
        <dbReference type="PROSITE" id="PS51820"/>
    </source>
</evidence>
<dbReference type="SUPFAM" id="SSF56988">
    <property type="entry name" value="Anthrax protective antigen"/>
    <property type="match status" value="1"/>
</dbReference>
<dbReference type="SMART" id="SM00758">
    <property type="entry name" value="PA14"/>
    <property type="match status" value="1"/>
</dbReference>
<gene>
    <name evidence="6" type="primary">bxlB</name>
    <name evidence="6" type="ordered locus">ACP_2415</name>
</gene>
<dbReference type="CAZy" id="GH3">
    <property type="family name" value="Glycoside Hydrolase Family 3"/>
</dbReference>
<dbReference type="GO" id="GO:0031222">
    <property type="term" value="P:arabinan catabolic process"/>
    <property type="evidence" value="ECO:0007669"/>
    <property type="project" value="TreeGrafter"/>
</dbReference>
<evidence type="ECO:0000256" key="2">
    <source>
        <dbReference type="ARBA" id="ARBA00022729"/>
    </source>
</evidence>
<organism evidence="6 7">
    <name type="scientific">Acidobacterium capsulatum (strain ATCC 51196 / DSM 11244 / BCRC 80197 / JCM 7670 / NBRC 15755 / NCIMB 13165 / 161)</name>
    <dbReference type="NCBI Taxonomy" id="240015"/>
    <lineage>
        <taxon>Bacteria</taxon>
        <taxon>Pseudomonadati</taxon>
        <taxon>Acidobacteriota</taxon>
        <taxon>Terriglobia</taxon>
        <taxon>Terriglobales</taxon>
        <taxon>Acidobacteriaceae</taxon>
        <taxon>Acidobacterium</taxon>
    </lineage>
</organism>
<dbReference type="Pfam" id="PF14310">
    <property type="entry name" value="Fn3-like"/>
    <property type="match status" value="1"/>
</dbReference>
<evidence type="ECO:0000256" key="3">
    <source>
        <dbReference type="ARBA" id="ARBA00022801"/>
    </source>
</evidence>
<evidence type="ECO:0000256" key="1">
    <source>
        <dbReference type="ARBA" id="ARBA00005336"/>
    </source>
</evidence>
<dbReference type="InterPro" id="IPR036962">
    <property type="entry name" value="Glyco_hydro_3_N_sf"/>
</dbReference>
<dbReference type="GO" id="GO:0046556">
    <property type="term" value="F:alpha-L-arabinofuranosidase activity"/>
    <property type="evidence" value="ECO:0007669"/>
    <property type="project" value="TreeGrafter"/>
</dbReference>
<dbReference type="Proteomes" id="UP000002207">
    <property type="component" value="Chromosome"/>
</dbReference>
<dbReference type="Gene3D" id="3.20.20.300">
    <property type="entry name" value="Glycoside hydrolase, family 3, N-terminal domain"/>
    <property type="match status" value="1"/>
</dbReference>
<dbReference type="PANTHER" id="PTHR42721:SF3">
    <property type="entry name" value="BETA-D-XYLOSIDASE 5-RELATED"/>
    <property type="match status" value="1"/>
</dbReference>
<feature type="domain" description="PA14" evidence="5">
    <location>
        <begin position="470"/>
        <end position="624"/>
    </location>
</feature>
<dbReference type="InterPro" id="IPR013783">
    <property type="entry name" value="Ig-like_fold"/>
</dbReference>
<dbReference type="InterPro" id="IPR011658">
    <property type="entry name" value="PA14_dom"/>
</dbReference>
<protein>
    <submittedName>
        <fullName evidence="6">Beta-xylosidase B</fullName>
        <ecNumber evidence="6">3.2.1.37</ecNumber>
    </submittedName>
</protein>
<dbReference type="InterPro" id="IPR026891">
    <property type="entry name" value="Fn3-like"/>
</dbReference>
<dbReference type="Pfam" id="PF07691">
    <property type="entry name" value="PA14"/>
    <property type="match status" value="1"/>
</dbReference>
<dbReference type="PROSITE" id="PS51820">
    <property type="entry name" value="PA14"/>
    <property type="match status" value="1"/>
</dbReference>
<dbReference type="InParanoid" id="C1F1B0"/>
<evidence type="ECO:0000313" key="6">
    <source>
        <dbReference type="EMBL" id="ACO32886.1"/>
    </source>
</evidence>
<keyword evidence="3 6" id="KW-0378">Hydrolase</keyword>
<keyword evidence="7" id="KW-1185">Reference proteome</keyword>
<dbReference type="GO" id="GO:0045493">
    <property type="term" value="P:xylan catabolic process"/>
    <property type="evidence" value="ECO:0007669"/>
    <property type="project" value="InterPro"/>
</dbReference>
<dbReference type="SUPFAM" id="SSF52279">
    <property type="entry name" value="Beta-D-glucan exohydrolase, C-terminal domain"/>
    <property type="match status" value="1"/>
</dbReference>
<reference evidence="6 7" key="1">
    <citation type="journal article" date="2009" name="Appl. Environ. Microbiol.">
        <title>Three genomes from the phylum Acidobacteria provide insight into the lifestyles of these microorganisms in soils.</title>
        <authorList>
            <person name="Ward N.L."/>
            <person name="Challacombe J.F."/>
            <person name="Janssen P.H."/>
            <person name="Henrissat B."/>
            <person name="Coutinho P.M."/>
            <person name="Wu M."/>
            <person name="Xie G."/>
            <person name="Haft D.H."/>
            <person name="Sait M."/>
            <person name="Badger J."/>
            <person name="Barabote R.D."/>
            <person name="Bradley B."/>
            <person name="Brettin T.S."/>
            <person name="Brinkac L.M."/>
            <person name="Bruce D."/>
            <person name="Creasy T."/>
            <person name="Daugherty S.C."/>
            <person name="Davidsen T.M."/>
            <person name="DeBoy R.T."/>
            <person name="Detter J.C."/>
            <person name="Dodson R.J."/>
            <person name="Durkin A.S."/>
            <person name="Ganapathy A."/>
            <person name="Gwinn-Giglio M."/>
            <person name="Han C.S."/>
            <person name="Khouri H."/>
            <person name="Kiss H."/>
            <person name="Kothari S.P."/>
            <person name="Madupu R."/>
            <person name="Nelson K.E."/>
            <person name="Nelson W.C."/>
            <person name="Paulsen I."/>
            <person name="Penn K."/>
            <person name="Ren Q."/>
            <person name="Rosovitz M.J."/>
            <person name="Selengut J.D."/>
            <person name="Shrivastava S."/>
            <person name="Sullivan S.A."/>
            <person name="Tapia R."/>
            <person name="Thompson L.S."/>
            <person name="Watkins K.L."/>
            <person name="Yang Q."/>
            <person name="Yu C."/>
            <person name="Zafar N."/>
            <person name="Zhou L."/>
            <person name="Kuske C.R."/>
        </authorList>
    </citation>
    <scope>NUCLEOTIDE SEQUENCE [LARGE SCALE GENOMIC DNA]</scope>
    <source>
        <strain evidence="7">ATCC 51196 / DSM 11244 / BCRC 80197 / JCM 7670 / NBRC 15755 / NCIMB 13165 / 161</strain>
    </source>
</reference>
<dbReference type="RefSeq" id="WP_015897500.1">
    <property type="nucleotide sequence ID" value="NC_012483.1"/>
</dbReference>
<feature type="signal peptide" evidence="4">
    <location>
        <begin position="1"/>
        <end position="31"/>
    </location>
</feature>
<name>C1F1B0_ACIC5</name>
<dbReference type="Pfam" id="PF01915">
    <property type="entry name" value="Glyco_hydro_3_C"/>
    <property type="match status" value="1"/>
</dbReference>
<dbReference type="InterPro" id="IPR001764">
    <property type="entry name" value="Glyco_hydro_3_N"/>
</dbReference>
<dbReference type="EC" id="3.2.1.37" evidence="6"/>
<dbReference type="HOGENOM" id="CLU_004542_5_3_0"/>
<proteinExistence type="inferred from homology"/>
<comment type="similarity">
    <text evidence="1">Belongs to the glycosyl hydrolase 3 family.</text>
</comment>
<dbReference type="PRINTS" id="PR00133">
    <property type="entry name" value="GLHYDRLASE3"/>
</dbReference>
<dbReference type="InterPro" id="IPR037524">
    <property type="entry name" value="PA14/GLEYA"/>
</dbReference>
<dbReference type="PANTHER" id="PTHR42721">
    <property type="entry name" value="SUGAR HYDROLASE-RELATED"/>
    <property type="match status" value="1"/>
</dbReference>
<dbReference type="KEGG" id="aca:ACP_2415"/>
<dbReference type="Gene3D" id="2.60.40.10">
    <property type="entry name" value="Immunoglobulins"/>
    <property type="match status" value="1"/>
</dbReference>
<dbReference type="InterPro" id="IPR036881">
    <property type="entry name" value="Glyco_hydro_3_C_sf"/>
</dbReference>
<dbReference type="SMART" id="SM01217">
    <property type="entry name" value="Fn3_like"/>
    <property type="match status" value="1"/>
</dbReference>
<keyword evidence="2 4" id="KW-0732">Signal</keyword>
<dbReference type="SUPFAM" id="SSF51445">
    <property type="entry name" value="(Trans)glycosidases"/>
    <property type="match status" value="1"/>
</dbReference>
<dbReference type="AlphaFoldDB" id="C1F1B0"/>
<evidence type="ECO:0000256" key="4">
    <source>
        <dbReference type="SAM" id="SignalP"/>
    </source>
</evidence>
<dbReference type="InterPro" id="IPR017853">
    <property type="entry name" value="GH"/>
</dbReference>
<dbReference type="InterPro" id="IPR044993">
    <property type="entry name" value="BXL"/>
</dbReference>
<dbReference type="EMBL" id="CP001472">
    <property type="protein sequence ID" value="ACO32886.1"/>
    <property type="molecule type" value="Genomic_DNA"/>
</dbReference>
<dbReference type="eggNOG" id="COG1472">
    <property type="taxonomic scope" value="Bacteria"/>
</dbReference>
<keyword evidence="6" id="KW-0326">Glycosidase</keyword>
<sequence length="896" mass="97214">MRPFKSLLGWCTLTPAAMLCLIAAAGPQAGAQAKYQHPWDNPNQPIQKRVHELVSQMTLQEEAAQMMNTAPAIPRLGVPAYNWWSEGLHGIARSGYATVFPQAIGMSATFDPAAIHQMGTTVSTEARAKYNWAIRHDIHSIYFGLTLWAPNINIVRDPRWGRGQETYGEDPFLTGTMAAEYVSGLQGNNPKYLKTVATPKHFSVYNGPESMRHKINANPSAHDMQDTYLAAFRMAITKGHADSMMCSYNAVYGVPSCANKLLADVVRGKWGFDGYITSDCGAISDFYRPGAHGYSPDAVHAAASAVLAGTDTDCGTGYKVLPQSVQQGLISKAAIDRAVERLFTARFRLGMFDPKADVPYNSIPYSVVDSAAHRAQALEDASKSMVLLKNEGGILPLRNARTIAVVGPNAANLNSIEGNYNAIPSHPSLPVDGIEAAFPQAHVVYAQGSSFDAVLPVPIPRTQFRPGADSKTSGLKAQYFAKASFQGKPVATRVDKQIDFDWDAAHPVPGAPKDSFGVRWTGTMRVPAPGTYKMQVSLTDCYPCNDVEAYTLWIDGRKVSSDATQDAPNRPRQLPAFTVDFKDTKPHSFRLDYSHTSKMFGAGITLNWYPPEQALREQAVAAAKKADVVVAVMGLSPTFVSEEMPIKIPGFDGGDRTRLSLPQTQQDLLHALVATGKPVVLVLLNGSALSIDWAKQHVQGILEAWYPGEAGGEAIGETLSGQNDPGGKLPITFYTSVKDLPPFTDYSMKGRTYRYYTGKPLFPFGYGLSYTTFEYSHVRLSTSNLKAGEPLTVEAEVKNTGHVAGDAVTEVYVTPPQNGVNPLKELKGFDRVHLAPGQSRQLTFTLNPRDLSLVDEAGKRSVQPGVYSIFVGGSQPTGAKQQTVNLTIHGSKPLPE</sequence>